<dbReference type="AlphaFoldDB" id="A0A8C4PZV6"/>
<keyword evidence="1 5" id="KW-0547">Nucleotide-binding</keyword>
<feature type="compositionally biased region" description="Basic and acidic residues" evidence="6">
    <location>
        <begin position="538"/>
        <end position="548"/>
    </location>
</feature>
<organism evidence="8 9">
    <name type="scientific">Eptatretus burgeri</name>
    <name type="common">Inshore hagfish</name>
    <dbReference type="NCBI Taxonomy" id="7764"/>
    <lineage>
        <taxon>Eukaryota</taxon>
        <taxon>Metazoa</taxon>
        <taxon>Chordata</taxon>
        <taxon>Craniata</taxon>
        <taxon>Vertebrata</taxon>
        <taxon>Cyclostomata</taxon>
        <taxon>Myxini</taxon>
        <taxon>Myxiniformes</taxon>
        <taxon>Myxinidae</taxon>
        <taxon>Eptatretinae</taxon>
        <taxon>Eptatretus</taxon>
    </lineage>
</organism>
<reference evidence="8" key="2">
    <citation type="submission" date="2025-09" db="UniProtKB">
        <authorList>
            <consortium name="Ensembl"/>
        </authorList>
    </citation>
    <scope>IDENTIFICATION</scope>
</reference>
<evidence type="ECO:0000256" key="6">
    <source>
        <dbReference type="SAM" id="MobiDB-lite"/>
    </source>
</evidence>
<dbReference type="SUPFAM" id="SSF52540">
    <property type="entry name" value="P-loop containing nucleoside triphosphate hydrolases"/>
    <property type="match status" value="2"/>
</dbReference>
<evidence type="ECO:0000256" key="1">
    <source>
        <dbReference type="ARBA" id="ARBA00022741"/>
    </source>
</evidence>
<dbReference type="PROSITE" id="PS51456">
    <property type="entry name" value="MYOSIN_MOTOR"/>
    <property type="match status" value="1"/>
</dbReference>
<dbReference type="GO" id="GO:0048812">
    <property type="term" value="P:neuron projection morphogenesis"/>
    <property type="evidence" value="ECO:0007669"/>
    <property type="project" value="TreeGrafter"/>
</dbReference>
<dbReference type="GO" id="GO:0016459">
    <property type="term" value="C:myosin complex"/>
    <property type="evidence" value="ECO:0007669"/>
    <property type="project" value="UniProtKB-KW"/>
</dbReference>
<dbReference type="PANTHER" id="PTHR47335">
    <property type="entry name" value="UNCONVENTIONAL MYOSIN-XVI"/>
    <property type="match status" value="1"/>
</dbReference>
<dbReference type="GO" id="GO:0051015">
    <property type="term" value="F:actin filament binding"/>
    <property type="evidence" value="ECO:0007669"/>
    <property type="project" value="TreeGrafter"/>
</dbReference>
<dbReference type="InterPro" id="IPR036961">
    <property type="entry name" value="Kinesin_motor_dom_sf"/>
</dbReference>
<dbReference type="Pfam" id="PF00063">
    <property type="entry name" value="Myosin_head"/>
    <property type="match status" value="2"/>
</dbReference>
<dbReference type="PANTHER" id="PTHR47335:SF1">
    <property type="entry name" value="UNCONVENTIONAL MYOSIN-XVI"/>
    <property type="match status" value="1"/>
</dbReference>
<evidence type="ECO:0000313" key="9">
    <source>
        <dbReference type="Proteomes" id="UP000694388"/>
    </source>
</evidence>
<dbReference type="GO" id="GO:0005654">
    <property type="term" value="C:nucleoplasm"/>
    <property type="evidence" value="ECO:0007669"/>
    <property type="project" value="TreeGrafter"/>
</dbReference>
<dbReference type="GO" id="GO:0048471">
    <property type="term" value="C:perinuclear region of cytoplasm"/>
    <property type="evidence" value="ECO:0007669"/>
    <property type="project" value="TreeGrafter"/>
</dbReference>
<dbReference type="InterPro" id="IPR001609">
    <property type="entry name" value="Myosin_head_motor_dom-like"/>
</dbReference>
<dbReference type="Ensembl" id="ENSEBUT00000008357.1">
    <property type="protein sequence ID" value="ENSEBUP00000007868.1"/>
    <property type="gene ID" value="ENSEBUG00000005101.1"/>
</dbReference>
<keyword evidence="4 5" id="KW-0505">Motor protein</keyword>
<sequence>MSITELLFLVPYLQTYVGDILLAVNPFKELQIYSAQVSRLYAEGEGRRSHPSLPPHVFACAERAIQAAHHDQSPLTFILSGESGSGKTTACRHILQHLLTRAEGSSATHLESTFKHVNCILKVFGEVPNSTNSTSSCFSAFLELLLRRSDSKVIGGRLTTYLLERSRVLASEGQPTFPIFSLLSATEGLEKLDMRNQGNSENCWSSQASHAGLADVVISLRALGLSAEDESSLLSLLRGIWLLTKIRFQNVEPPETSRVSSPQLLEQAAAALLVPSAHLESALTTDVTCSTGKSIMSCFSSKMHHYIIAQSDVQCILHHSTLTLSEISPQKSILCHCPRVSTLRLCSRMTLPGPVTLHSPFVGLETINRFFSLPVIHPSLPSLAQCSLYHLMKERLSVAPSGDKAYRRVQAQTATTWRDQLACSLYARTFGLLIQLANLALRSLSSPDSYTIIGVLDVPGLSEVQDNGYEQLCTRLLTERLGEFGLRQLFHGTDKDVEARDGVGLTMATLPGDSSVPNAILQIPLRPLTLPDSNPEPRGTERESECWTKGHLSRQDPNGNSPMSLFTISHFSSTVIHDLPSSAERSGDRLPLGLLAVMKGSGNSVIQKLFMAKEITFDSSLGSGNDSIGQGGQCQEDKLAGGHADIISYFRVI</sequence>
<dbReference type="PRINTS" id="PR00193">
    <property type="entry name" value="MYOSINHEAVY"/>
</dbReference>
<keyword evidence="2 5" id="KW-0067">ATP-binding</keyword>
<dbReference type="Gene3D" id="1.20.58.530">
    <property type="match status" value="1"/>
</dbReference>
<dbReference type="GeneTree" id="ENSGT00940000158920"/>
<comment type="similarity">
    <text evidence="5">Belongs to the TRAFAC class myosin-kinesin ATPase superfamily. Myosin family.</text>
</comment>
<proteinExistence type="inferred from homology"/>
<dbReference type="Gene3D" id="3.40.850.10">
    <property type="entry name" value="Kinesin motor domain"/>
    <property type="match status" value="2"/>
</dbReference>
<dbReference type="Gene3D" id="1.10.10.820">
    <property type="match status" value="1"/>
</dbReference>
<dbReference type="Gene3D" id="1.20.120.720">
    <property type="entry name" value="Myosin VI head, motor domain, U50 subdomain"/>
    <property type="match status" value="2"/>
</dbReference>
<evidence type="ECO:0000313" key="8">
    <source>
        <dbReference type="Ensembl" id="ENSEBUP00000007868.1"/>
    </source>
</evidence>
<reference evidence="8" key="1">
    <citation type="submission" date="2025-08" db="UniProtKB">
        <authorList>
            <consortium name="Ensembl"/>
        </authorList>
    </citation>
    <scope>IDENTIFICATION</scope>
</reference>
<dbReference type="GO" id="GO:0003774">
    <property type="term" value="F:cytoskeletal motor activity"/>
    <property type="evidence" value="ECO:0007669"/>
    <property type="project" value="UniProtKB-UniRule"/>
</dbReference>
<evidence type="ECO:0000256" key="3">
    <source>
        <dbReference type="ARBA" id="ARBA00023123"/>
    </source>
</evidence>
<dbReference type="GO" id="GO:0043491">
    <property type="term" value="P:phosphatidylinositol 3-kinase/protein kinase B signal transduction"/>
    <property type="evidence" value="ECO:0007669"/>
    <property type="project" value="TreeGrafter"/>
</dbReference>
<feature type="region of interest" description="Disordered" evidence="6">
    <location>
        <begin position="527"/>
        <end position="560"/>
    </location>
</feature>
<keyword evidence="3 5" id="KW-0518">Myosin</keyword>
<feature type="binding site" evidence="5">
    <location>
        <begin position="81"/>
        <end position="88"/>
    </location>
    <ligand>
        <name>ATP</name>
        <dbReference type="ChEBI" id="CHEBI:30616"/>
    </ligand>
</feature>
<feature type="domain" description="Myosin motor" evidence="7">
    <location>
        <begin position="1"/>
        <end position="473"/>
    </location>
</feature>
<keyword evidence="9" id="KW-1185">Reference proteome</keyword>
<dbReference type="GO" id="GO:0019903">
    <property type="term" value="F:protein phosphatase binding"/>
    <property type="evidence" value="ECO:0007669"/>
    <property type="project" value="TreeGrafter"/>
</dbReference>
<name>A0A8C4PZV6_EPTBU</name>
<dbReference type="GO" id="GO:2000134">
    <property type="term" value="P:negative regulation of G1/S transition of mitotic cell cycle"/>
    <property type="evidence" value="ECO:0007669"/>
    <property type="project" value="TreeGrafter"/>
</dbReference>
<evidence type="ECO:0000259" key="7">
    <source>
        <dbReference type="PROSITE" id="PS51456"/>
    </source>
</evidence>
<evidence type="ECO:0000256" key="5">
    <source>
        <dbReference type="PROSITE-ProRule" id="PRU00782"/>
    </source>
</evidence>
<dbReference type="InterPro" id="IPR027417">
    <property type="entry name" value="P-loop_NTPase"/>
</dbReference>
<accession>A0A8C4PZV6</accession>
<keyword evidence="5" id="KW-0009">Actin-binding</keyword>
<protein>
    <recommendedName>
        <fullName evidence="7">Myosin motor domain-containing protein</fullName>
    </recommendedName>
</protein>
<evidence type="ECO:0000256" key="4">
    <source>
        <dbReference type="ARBA" id="ARBA00023175"/>
    </source>
</evidence>
<dbReference type="InterPro" id="IPR052838">
    <property type="entry name" value="Myosin-XVI"/>
</dbReference>
<evidence type="ECO:0000256" key="2">
    <source>
        <dbReference type="ARBA" id="ARBA00022840"/>
    </source>
</evidence>
<dbReference type="SMART" id="SM00242">
    <property type="entry name" value="MYSc"/>
    <property type="match status" value="1"/>
</dbReference>
<dbReference type="Proteomes" id="UP000694388">
    <property type="component" value="Unplaced"/>
</dbReference>
<comment type="caution">
    <text evidence="5">Lacks conserved residue(s) required for the propagation of feature annotation.</text>
</comment>
<dbReference type="GO" id="GO:0005524">
    <property type="term" value="F:ATP binding"/>
    <property type="evidence" value="ECO:0007669"/>
    <property type="project" value="UniProtKB-UniRule"/>
</dbReference>